<evidence type="ECO:0000313" key="2">
    <source>
        <dbReference type="EMBL" id="MVU75742.1"/>
    </source>
</evidence>
<dbReference type="RefSeq" id="WP_157354490.1">
    <property type="nucleotide sequence ID" value="NZ_WRPP01000001.1"/>
</dbReference>
<keyword evidence="1" id="KW-0732">Signal</keyword>
<dbReference type="AlphaFoldDB" id="A0A7K1UN27"/>
<dbReference type="Gene3D" id="3.40.50.1820">
    <property type="entry name" value="alpha/beta hydrolase"/>
    <property type="match status" value="1"/>
</dbReference>
<protein>
    <recommendedName>
        <fullName evidence="4">Lipase</fullName>
    </recommendedName>
</protein>
<evidence type="ECO:0000313" key="3">
    <source>
        <dbReference type="Proteomes" id="UP000466794"/>
    </source>
</evidence>
<accession>A0A7K1UN27</accession>
<feature type="signal peptide" evidence="1">
    <location>
        <begin position="1"/>
        <end position="20"/>
    </location>
</feature>
<dbReference type="Pfam" id="PF02089">
    <property type="entry name" value="Palm_thioest"/>
    <property type="match status" value="1"/>
</dbReference>
<feature type="chain" id="PRO_5029844821" description="Lipase" evidence="1">
    <location>
        <begin position="21"/>
        <end position="275"/>
    </location>
</feature>
<dbReference type="InterPro" id="IPR029058">
    <property type="entry name" value="AB_hydrolase_fold"/>
</dbReference>
<name>A0A7K1UN27_9NOCA</name>
<dbReference type="EMBL" id="WRPP01000001">
    <property type="protein sequence ID" value="MVU75742.1"/>
    <property type="molecule type" value="Genomic_DNA"/>
</dbReference>
<organism evidence="2 3">
    <name type="scientific">Nocardia terrae</name>
    <dbReference type="NCBI Taxonomy" id="2675851"/>
    <lineage>
        <taxon>Bacteria</taxon>
        <taxon>Bacillati</taxon>
        <taxon>Actinomycetota</taxon>
        <taxon>Actinomycetes</taxon>
        <taxon>Mycobacteriales</taxon>
        <taxon>Nocardiaceae</taxon>
        <taxon>Nocardia</taxon>
    </lineage>
</organism>
<dbReference type="Proteomes" id="UP000466794">
    <property type="component" value="Unassembled WGS sequence"/>
</dbReference>
<evidence type="ECO:0008006" key="4">
    <source>
        <dbReference type="Google" id="ProtNLM"/>
    </source>
</evidence>
<evidence type="ECO:0000256" key="1">
    <source>
        <dbReference type="SAM" id="SignalP"/>
    </source>
</evidence>
<keyword evidence="3" id="KW-1185">Reference proteome</keyword>
<comment type="caution">
    <text evidence="2">The sequence shown here is derived from an EMBL/GenBank/DDBJ whole genome shotgun (WGS) entry which is preliminary data.</text>
</comment>
<gene>
    <name evidence="2" type="ORF">GPX89_00610</name>
</gene>
<dbReference type="SUPFAM" id="SSF53474">
    <property type="entry name" value="alpha/beta-Hydrolases"/>
    <property type="match status" value="1"/>
</dbReference>
<reference evidence="2 3" key="1">
    <citation type="submission" date="2019-12" db="EMBL/GenBank/DDBJ databases">
        <title>Nocardia sp. nov. ET3-3 isolated from soil.</title>
        <authorList>
            <person name="Kanchanasin P."/>
            <person name="Tanasupawat S."/>
            <person name="Yuki M."/>
            <person name="Kudo T."/>
        </authorList>
    </citation>
    <scope>NUCLEOTIDE SEQUENCE [LARGE SCALE GENOMIC DNA]</scope>
    <source>
        <strain evidence="2 3">ET3-3</strain>
    </source>
</reference>
<sequence>MRTLVGVVAALAIMGSTAGAATAEPAGSTPLDTLAACPATARSDAPVLLIHGTHADVEKSLGPVRQGLLDDGRCVYGLDYDSDEPLSASVDYFTAAVHRILAVNQGNTLDLVGKSQGALIARAVSLRFADRATNPIRTVVAVSGPQQGTSIAGIRLPTLPTGSSVPQGLPFLSPAMFDMLAGSPYLTRLNSGPMVAPGVRYVMTATSYDEIVTPYTTAFIHAPGVTDILVQDGCAADHTGHMAGSTDPRTVDLVLNALDPVRHPTVRCAANDNRK</sequence>
<proteinExistence type="predicted"/>